<proteinExistence type="predicted"/>
<gene>
    <name evidence="1" type="ORF">S06H3_28372</name>
</gene>
<dbReference type="EMBL" id="BARV01016548">
    <property type="protein sequence ID" value="GAI28291.1"/>
    <property type="molecule type" value="Genomic_DNA"/>
</dbReference>
<comment type="caution">
    <text evidence="1">The sequence shown here is derived from an EMBL/GenBank/DDBJ whole genome shotgun (WGS) entry which is preliminary data.</text>
</comment>
<reference evidence="1" key="1">
    <citation type="journal article" date="2014" name="Front. Microbiol.">
        <title>High frequency of phylogenetically diverse reductive dehalogenase-homologous genes in deep subseafloor sedimentary metagenomes.</title>
        <authorList>
            <person name="Kawai M."/>
            <person name="Futagami T."/>
            <person name="Toyoda A."/>
            <person name="Takaki Y."/>
            <person name="Nishi S."/>
            <person name="Hori S."/>
            <person name="Arai W."/>
            <person name="Tsubouchi T."/>
            <person name="Morono Y."/>
            <person name="Uchiyama I."/>
            <person name="Ito T."/>
            <person name="Fujiyama A."/>
            <person name="Inagaki F."/>
            <person name="Takami H."/>
        </authorList>
    </citation>
    <scope>NUCLEOTIDE SEQUENCE</scope>
    <source>
        <strain evidence="1">Expedition CK06-06</strain>
    </source>
</reference>
<organism evidence="1">
    <name type="scientific">marine sediment metagenome</name>
    <dbReference type="NCBI Taxonomy" id="412755"/>
    <lineage>
        <taxon>unclassified sequences</taxon>
        <taxon>metagenomes</taxon>
        <taxon>ecological metagenomes</taxon>
    </lineage>
</organism>
<feature type="non-terminal residue" evidence="1">
    <location>
        <position position="1"/>
    </location>
</feature>
<sequence length="202" mass="22336">EPMNDAKRLAWETYANSVAWNNKLGETVKLTGFNHFIRSNSLLIANGAAIVTDGPAELGLPAGDPEFRVTNIDQTTDRMSVTFDDTMDWCDETGSFLTLSFGEPQNPTRNFFGGPWRFAIGVPGHDALPPTSPILDAQFTTWTPIAGQKIWIRAAILKKAGFDHKKLFLELGEKLSQCSDVHTKTGERVLKTINTLRQDTSP</sequence>
<dbReference type="AlphaFoldDB" id="X1NDL2"/>
<evidence type="ECO:0000313" key="1">
    <source>
        <dbReference type="EMBL" id="GAI28291.1"/>
    </source>
</evidence>
<protein>
    <submittedName>
        <fullName evidence="1">Uncharacterized protein</fullName>
    </submittedName>
</protein>
<name>X1NDL2_9ZZZZ</name>
<accession>X1NDL2</accession>